<dbReference type="EMBL" id="QBKT01000001">
    <property type="protein sequence ID" value="PTX63739.1"/>
    <property type="molecule type" value="Genomic_DNA"/>
</dbReference>
<evidence type="ECO:0000313" key="1">
    <source>
        <dbReference type="EMBL" id="PTX63739.1"/>
    </source>
</evidence>
<sequence length="284" mass="33686">MKNTIFFFVLLIAYNSYAQKLTQKEITEWYILNNEHRNDRLKYTDKIAKVEIYLYSKEADVKNPSDEHLLSKEILVFDEAGKIVEKSIKTAHTHNYHKYMYDNKGRVTKSIDSSQYRDRDFVVSKTLFTYSDYQTEKIIFDEGEPVSKLIFSVQDGIVKSYEDAITKSNYLHIEFDIVAQNDFYDYVEGIDTSEANFKNLLKDCPSCESLMKDRKLTVVENKDFKRNFKYENGLLVQEKVYDKGLKSLKNTINYTYDAQGNWIAKTDLYWEKPFSHVVRKIYYR</sequence>
<name>A0A2T6C5Y5_9FLAO</name>
<dbReference type="AlphaFoldDB" id="A0A2T6C5Y5"/>
<dbReference type="Proteomes" id="UP000244090">
    <property type="component" value="Unassembled WGS sequence"/>
</dbReference>
<dbReference type="RefSeq" id="WP_108113116.1">
    <property type="nucleotide sequence ID" value="NZ_QBKT01000001.1"/>
</dbReference>
<accession>A0A2T6C5Y5</accession>
<protein>
    <submittedName>
        <fullName evidence="1">YD repeat-containing protein</fullName>
    </submittedName>
</protein>
<gene>
    <name evidence="1" type="ORF">C8N46_101344</name>
</gene>
<comment type="caution">
    <text evidence="1">The sequence shown here is derived from an EMBL/GenBank/DDBJ whole genome shotgun (WGS) entry which is preliminary data.</text>
</comment>
<organism evidence="1 2">
    <name type="scientific">Kordia periserrulae</name>
    <dbReference type="NCBI Taxonomy" id="701523"/>
    <lineage>
        <taxon>Bacteria</taxon>
        <taxon>Pseudomonadati</taxon>
        <taxon>Bacteroidota</taxon>
        <taxon>Flavobacteriia</taxon>
        <taxon>Flavobacteriales</taxon>
        <taxon>Flavobacteriaceae</taxon>
        <taxon>Kordia</taxon>
    </lineage>
</organism>
<reference evidence="1 2" key="1">
    <citation type="submission" date="2018-04" db="EMBL/GenBank/DDBJ databases">
        <title>Genomic Encyclopedia of Archaeal and Bacterial Type Strains, Phase II (KMG-II): from individual species to whole genera.</title>
        <authorList>
            <person name="Goeker M."/>
        </authorList>
    </citation>
    <scope>NUCLEOTIDE SEQUENCE [LARGE SCALE GENOMIC DNA]</scope>
    <source>
        <strain evidence="1 2">DSM 25731</strain>
    </source>
</reference>
<evidence type="ECO:0000313" key="2">
    <source>
        <dbReference type="Proteomes" id="UP000244090"/>
    </source>
</evidence>
<proteinExistence type="predicted"/>
<keyword evidence="2" id="KW-1185">Reference proteome</keyword>
<dbReference type="OrthoDB" id="1046747at2"/>